<organism evidence="2 3">
    <name type="scientific">Globodera pallida</name>
    <name type="common">Potato cyst nematode worm</name>
    <name type="synonym">Heterodera pallida</name>
    <dbReference type="NCBI Taxonomy" id="36090"/>
    <lineage>
        <taxon>Eukaryota</taxon>
        <taxon>Metazoa</taxon>
        <taxon>Ecdysozoa</taxon>
        <taxon>Nematoda</taxon>
        <taxon>Chromadorea</taxon>
        <taxon>Rhabditida</taxon>
        <taxon>Tylenchina</taxon>
        <taxon>Tylenchomorpha</taxon>
        <taxon>Tylenchoidea</taxon>
        <taxon>Heteroderidae</taxon>
        <taxon>Heteroderinae</taxon>
        <taxon>Globodera</taxon>
    </lineage>
</organism>
<sequence length="215" mass="23961">MEGHTGAEIAMAIEESLEANGFAIEKVICLVRDNARNMQCSANILELNRTWVTYFRTSKGARVLEKFQSELKSKNKKLIAVCQAIGISEDALEKVDLDRMVDDAIAVKKGQLDRVPQNYVFMEGIWPPELIPLFQREGQFPEWADADELRQSIRTTGSSMYNNNLAMEVPALSLLTFADGRLHRSLHSTSSTSGSLNRPQLQKKAGTTTPNSDQS</sequence>
<dbReference type="Proteomes" id="UP000050741">
    <property type="component" value="Unassembled WGS sequence"/>
</dbReference>
<feature type="compositionally biased region" description="Polar residues" evidence="1">
    <location>
        <begin position="196"/>
        <end position="215"/>
    </location>
</feature>
<reference evidence="2" key="1">
    <citation type="submission" date="2013-12" db="EMBL/GenBank/DDBJ databases">
        <authorList>
            <person name="Aslett M."/>
        </authorList>
    </citation>
    <scope>NUCLEOTIDE SEQUENCE [LARGE SCALE GENOMIC DNA]</scope>
    <source>
        <strain evidence="2">Lindley</strain>
    </source>
</reference>
<name>A0A183C7M2_GLOPA</name>
<evidence type="ECO:0000313" key="3">
    <source>
        <dbReference type="WBParaSite" id="GPLIN_000886800"/>
    </source>
</evidence>
<dbReference type="AlphaFoldDB" id="A0A183C7M2"/>
<accession>A0A183C7M2</accession>
<protein>
    <submittedName>
        <fullName evidence="3">Ditrans,polycis-polyprenyl diphosphate synthase ((2E,6E)-farnesyldiphosphate specific)</fullName>
    </submittedName>
</protein>
<evidence type="ECO:0000313" key="2">
    <source>
        <dbReference type="Proteomes" id="UP000050741"/>
    </source>
</evidence>
<dbReference type="WBParaSite" id="GPLIN_000886800">
    <property type="protein sequence ID" value="GPLIN_000886800"/>
    <property type="gene ID" value="GPLIN_000886800"/>
</dbReference>
<evidence type="ECO:0000256" key="1">
    <source>
        <dbReference type="SAM" id="MobiDB-lite"/>
    </source>
</evidence>
<proteinExistence type="predicted"/>
<keyword evidence="2" id="KW-1185">Reference proteome</keyword>
<feature type="region of interest" description="Disordered" evidence="1">
    <location>
        <begin position="186"/>
        <end position="215"/>
    </location>
</feature>
<reference evidence="3" key="3">
    <citation type="submission" date="2016-06" db="UniProtKB">
        <authorList>
            <consortium name="WormBaseParasite"/>
        </authorList>
    </citation>
    <scope>IDENTIFICATION</scope>
</reference>
<reference evidence="2" key="2">
    <citation type="submission" date="2014-05" db="EMBL/GenBank/DDBJ databases">
        <title>The genome and life-stage specific transcriptomes of Globodera pallida elucidate key aspects of plant parasitism by a cyst nematode.</title>
        <authorList>
            <person name="Cotton J.A."/>
            <person name="Lilley C.J."/>
            <person name="Jones L.M."/>
            <person name="Kikuchi T."/>
            <person name="Reid A.J."/>
            <person name="Thorpe P."/>
            <person name="Tsai I.J."/>
            <person name="Beasley H."/>
            <person name="Blok V."/>
            <person name="Cock P.J.A."/>
            <person name="Van den Akker S.E."/>
            <person name="Holroyd N."/>
            <person name="Hunt M."/>
            <person name="Mantelin S."/>
            <person name="Naghra H."/>
            <person name="Pain A."/>
            <person name="Palomares-Rius J.E."/>
            <person name="Zarowiecki M."/>
            <person name="Berriman M."/>
            <person name="Jones J.T."/>
            <person name="Urwin P.E."/>
        </authorList>
    </citation>
    <scope>NUCLEOTIDE SEQUENCE [LARGE SCALE GENOMIC DNA]</scope>
    <source>
        <strain evidence="2">Lindley</strain>
    </source>
</reference>